<dbReference type="EMBL" id="JAATEO010000024">
    <property type="protein sequence ID" value="NJP34378.1"/>
    <property type="molecule type" value="Genomic_DNA"/>
</dbReference>
<dbReference type="PANTHER" id="PTHR43138:SF1">
    <property type="entry name" value="N-ACETYLTRANSFERASE ACA1"/>
    <property type="match status" value="1"/>
</dbReference>
<reference evidence="2 3" key="1">
    <citation type="submission" date="2020-03" db="EMBL/GenBank/DDBJ databases">
        <title>WGS of actinomycetes isolated from Thailand.</title>
        <authorList>
            <person name="Thawai C."/>
        </authorList>
    </citation>
    <scope>NUCLEOTIDE SEQUENCE [LARGE SCALE GENOMIC DNA]</scope>
    <source>
        <strain evidence="2 3">HSS6-12</strain>
    </source>
</reference>
<dbReference type="PANTHER" id="PTHR43138">
    <property type="entry name" value="ACETYLTRANSFERASE, GNAT FAMILY"/>
    <property type="match status" value="1"/>
</dbReference>
<feature type="domain" description="N-acetyltransferase" evidence="1">
    <location>
        <begin position="1"/>
        <end position="161"/>
    </location>
</feature>
<dbReference type="InterPro" id="IPR052742">
    <property type="entry name" value="Mito_N-acetyltransferase"/>
</dbReference>
<evidence type="ECO:0000313" key="2">
    <source>
        <dbReference type="EMBL" id="NJP34378.1"/>
    </source>
</evidence>
<dbReference type="SUPFAM" id="SSF55729">
    <property type="entry name" value="Acyl-CoA N-acyltransferases (Nat)"/>
    <property type="match status" value="1"/>
</dbReference>
<proteinExistence type="predicted"/>
<dbReference type="RefSeq" id="WP_168002734.1">
    <property type="nucleotide sequence ID" value="NZ_JAATEO010000024.1"/>
</dbReference>
<dbReference type="Pfam" id="PF00583">
    <property type="entry name" value="Acetyltransf_1"/>
    <property type="match status" value="1"/>
</dbReference>
<dbReference type="PROSITE" id="PS51186">
    <property type="entry name" value="GNAT"/>
    <property type="match status" value="1"/>
</dbReference>
<keyword evidence="3" id="KW-1185">Reference proteome</keyword>
<accession>A0ABX0ZA69</accession>
<dbReference type="InterPro" id="IPR016181">
    <property type="entry name" value="Acyl_CoA_acyltransferase"/>
</dbReference>
<dbReference type="Proteomes" id="UP000783871">
    <property type="component" value="Unassembled WGS sequence"/>
</dbReference>
<evidence type="ECO:0000313" key="3">
    <source>
        <dbReference type="Proteomes" id="UP000783871"/>
    </source>
</evidence>
<sequence length="161" mass="17468">MRIREFDEGDWAQVWPIVAEVVRAADTFPYDPGLTAEAAYPMWVEAPPGRTVVAVDGGVVLGTAKMGTNRPGPGDHIATASFMVAREARGRGVGTALCRHALAWARDRGYAGMQFNAVVESNTRAVDLYRREGFAVVGTVPGAFRHPELGRVGLHVMYQEL</sequence>
<name>A0ABX0ZA69_9ACTN</name>
<dbReference type="Gene3D" id="3.40.630.30">
    <property type="match status" value="1"/>
</dbReference>
<evidence type="ECO:0000259" key="1">
    <source>
        <dbReference type="PROSITE" id="PS51186"/>
    </source>
</evidence>
<protein>
    <submittedName>
        <fullName evidence="2">GNAT family N-acetyltransferase</fullName>
    </submittedName>
</protein>
<dbReference type="InterPro" id="IPR000182">
    <property type="entry name" value="GNAT_dom"/>
</dbReference>
<organism evidence="2 3">
    <name type="scientific">Micromonospora thermarum</name>
    <dbReference type="NCBI Taxonomy" id="2720024"/>
    <lineage>
        <taxon>Bacteria</taxon>
        <taxon>Bacillati</taxon>
        <taxon>Actinomycetota</taxon>
        <taxon>Actinomycetes</taxon>
        <taxon>Micromonosporales</taxon>
        <taxon>Micromonosporaceae</taxon>
        <taxon>Micromonospora</taxon>
    </lineage>
</organism>
<dbReference type="CDD" id="cd04301">
    <property type="entry name" value="NAT_SF"/>
    <property type="match status" value="1"/>
</dbReference>
<comment type="caution">
    <text evidence="2">The sequence shown here is derived from an EMBL/GenBank/DDBJ whole genome shotgun (WGS) entry which is preliminary data.</text>
</comment>
<gene>
    <name evidence="2" type="ORF">HCJ94_20950</name>
</gene>